<dbReference type="EMBL" id="SJPJ01000001">
    <property type="protein sequence ID" value="TWT78687.1"/>
    <property type="molecule type" value="Genomic_DNA"/>
</dbReference>
<keyword evidence="3" id="KW-1185">Reference proteome</keyword>
<organism evidence="2 3">
    <name type="scientific">Novipirellula herctigrandis</name>
    <dbReference type="NCBI Taxonomy" id="2527986"/>
    <lineage>
        <taxon>Bacteria</taxon>
        <taxon>Pseudomonadati</taxon>
        <taxon>Planctomycetota</taxon>
        <taxon>Planctomycetia</taxon>
        <taxon>Pirellulales</taxon>
        <taxon>Pirellulaceae</taxon>
        <taxon>Novipirellula</taxon>
    </lineage>
</organism>
<sequence>MRDTIRRSKRIAFVLIGVTFAAVVVIILGETLRVSRQASHVMTNASCLERMLNGIHNYHGTYGQIPHVAIFNDEGVRVHSWRTTIVPWLTNLPRVYRWDEPWDGPFNIRLAKGLDVHVEGIPTYELGVNSIGPYDGPIDFAFMFRCEPSEDVSSSYCHFFAVVGNQTAWPIGKSRSFSEFSDGLENTILIVQSHELTSYWSQPEDLYFDGMSLQINDVDKAGISSATDIWPLVGFADGSVFHVNPQIPPSVLRALLTANGGEAIERSDLIREGWLSI</sequence>
<gene>
    <name evidence="2" type="ORF">CA13_00830</name>
</gene>
<accession>A0A5C5YVY6</accession>
<keyword evidence="1" id="KW-1133">Transmembrane helix</keyword>
<dbReference type="AlphaFoldDB" id="A0A5C5YVY6"/>
<dbReference type="OrthoDB" id="285651at2"/>
<comment type="caution">
    <text evidence="2">The sequence shown here is derived from an EMBL/GenBank/DDBJ whole genome shotgun (WGS) entry which is preliminary data.</text>
</comment>
<evidence type="ECO:0000256" key="1">
    <source>
        <dbReference type="SAM" id="Phobius"/>
    </source>
</evidence>
<proteinExistence type="predicted"/>
<protein>
    <recommendedName>
        <fullName evidence="4">DUF1559 domain-containing protein</fullName>
    </recommendedName>
</protein>
<evidence type="ECO:0000313" key="2">
    <source>
        <dbReference type="EMBL" id="TWT78687.1"/>
    </source>
</evidence>
<evidence type="ECO:0000313" key="3">
    <source>
        <dbReference type="Proteomes" id="UP000315010"/>
    </source>
</evidence>
<evidence type="ECO:0008006" key="4">
    <source>
        <dbReference type="Google" id="ProtNLM"/>
    </source>
</evidence>
<name>A0A5C5YVY6_9BACT</name>
<dbReference type="RefSeq" id="WP_146393738.1">
    <property type="nucleotide sequence ID" value="NZ_SJPJ01000001.1"/>
</dbReference>
<dbReference type="PANTHER" id="PTHR30093">
    <property type="entry name" value="GENERAL SECRETION PATHWAY PROTEIN G"/>
    <property type="match status" value="1"/>
</dbReference>
<dbReference type="PANTHER" id="PTHR30093:SF2">
    <property type="entry name" value="TYPE II SECRETION SYSTEM PROTEIN H"/>
    <property type="match status" value="1"/>
</dbReference>
<reference evidence="2 3" key="1">
    <citation type="submission" date="2019-02" db="EMBL/GenBank/DDBJ databases">
        <title>Deep-cultivation of Planctomycetes and their phenomic and genomic characterization uncovers novel biology.</title>
        <authorList>
            <person name="Wiegand S."/>
            <person name="Jogler M."/>
            <person name="Boedeker C."/>
            <person name="Pinto D."/>
            <person name="Vollmers J."/>
            <person name="Rivas-Marin E."/>
            <person name="Kohn T."/>
            <person name="Peeters S.H."/>
            <person name="Heuer A."/>
            <person name="Rast P."/>
            <person name="Oberbeckmann S."/>
            <person name="Bunk B."/>
            <person name="Jeske O."/>
            <person name="Meyerdierks A."/>
            <person name="Storesund J.E."/>
            <person name="Kallscheuer N."/>
            <person name="Luecker S."/>
            <person name="Lage O.M."/>
            <person name="Pohl T."/>
            <person name="Merkel B.J."/>
            <person name="Hornburger P."/>
            <person name="Mueller R.-W."/>
            <person name="Bruemmer F."/>
            <person name="Labrenz M."/>
            <person name="Spormann A.M."/>
            <person name="Op Den Camp H."/>
            <person name="Overmann J."/>
            <person name="Amann R."/>
            <person name="Jetten M.S.M."/>
            <person name="Mascher T."/>
            <person name="Medema M.H."/>
            <person name="Devos D.P."/>
            <person name="Kaster A.-K."/>
            <person name="Ovreas L."/>
            <person name="Rohde M."/>
            <person name="Galperin M.Y."/>
            <person name="Jogler C."/>
        </authorList>
    </citation>
    <scope>NUCLEOTIDE SEQUENCE [LARGE SCALE GENOMIC DNA]</scope>
    <source>
        <strain evidence="2 3">CA13</strain>
    </source>
</reference>
<keyword evidence="1" id="KW-0812">Transmembrane</keyword>
<dbReference type="Proteomes" id="UP000315010">
    <property type="component" value="Unassembled WGS sequence"/>
</dbReference>
<feature type="transmembrane region" description="Helical" evidence="1">
    <location>
        <begin position="12"/>
        <end position="29"/>
    </location>
</feature>
<keyword evidence="1" id="KW-0472">Membrane</keyword>